<proteinExistence type="predicted"/>
<dbReference type="EMBL" id="JAWDGP010000010">
    <property type="protein sequence ID" value="KAK3804439.1"/>
    <property type="molecule type" value="Genomic_DNA"/>
</dbReference>
<reference evidence="1" key="1">
    <citation type="journal article" date="2023" name="G3 (Bethesda)">
        <title>A reference genome for the long-term kleptoplast-retaining sea slug Elysia crispata morphotype clarki.</title>
        <authorList>
            <person name="Eastman K.E."/>
            <person name="Pendleton A.L."/>
            <person name="Shaikh M.A."/>
            <person name="Suttiyut T."/>
            <person name="Ogas R."/>
            <person name="Tomko P."/>
            <person name="Gavelis G."/>
            <person name="Widhalm J.R."/>
            <person name="Wisecaver J.H."/>
        </authorList>
    </citation>
    <scope>NUCLEOTIDE SEQUENCE</scope>
    <source>
        <strain evidence="1">ECLA1</strain>
    </source>
</reference>
<evidence type="ECO:0000313" key="2">
    <source>
        <dbReference type="Proteomes" id="UP001283361"/>
    </source>
</evidence>
<dbReference type="AlphaFoldDB" id="A0AAE1BEJ2"/>
<keyword evidence="2" id="KW-1185">Reference proteome</keyword>
<comment type="caution">
    <text evidence="1">The sequence shown here is derived from an EMBL/GenBank/DDBJ whole genome shotgun (WGS) entry which is preliminary data.</text>
</comment>
<gene>
    <name evidence="1" type="ORF">RRG08_042199</name>
</gene>
<sequence>MRLPHQVQEAYMDHPDPHGTIIQYLGDVNWLMSASAGYFTSQPTASRRETGLLCESLLLQITSQASQQTVEEKQDCCVKVCFCRLLHKPAKYKTRREQLYSDTFCCFN</sequence>
<protein>
    <submittedName>
        <fullName evidence="1">Uncharacterized protein</fullName>
    </submittedName>
</protein>
<accession>A0AAE1BEJ2</accession>
<name>A0AAE1BEJ2_9GAST</name>
<evidence type="ECO:0000313" key="1">
    <source>
        <dbReference type="EMBL" id="KAK3804439.1"/>
    </source>
</evidence>
<dbReference type="Proteomes" id="UP001283361">
    <property type="component" value="Unassembled WGS sequence"/>
</dbReference>
<organism evidence="1 2">
    <name type="scientific">Elysia crispata</name>
    <name type="common">lettuce slug</name>
    <dbReference type="NCBI Taxonomy" id="231223"/>
    <lineage>
        <taxon>Eukaryota</taxon>
        <taxon>Metazoa</taxon>
        <taxon>Spiralia</taxon>
        <taxon>Lophotrochozoa</taxon>
        <taxon>Mollusca</taxon>
        <taxon>Gastropoda</taxon>
        <taxon>Heterobranchia</taxon>
        <taxon>Euthyneura</taxon>
        <taxon>Panpulmonata</taxon>
        <taxon>Sacoglossa</taxon>
        <taxon>Placobranchoidea</taxon>
        <taxon>Plakobranchidae</taxon>
        <taxon>Elysia</taxon>
    </lineage>
</organism>